<evidence type="ECO:0000313" key="2">
    <source>
        <dbReference type="EMBL" id="SDO41957.1"/>
    </source>
</evidence>
<dbReference type="PANTHER" id="PTHR43677:SF1">
    <property type="entry name" value="ACRYLYL-COA REDUCTASE ACUI-RELATED"/>
    <property type="match status" value="1"/>
</dbReference>
<dbReference type="SMART" id="SM00829">
    <property type="entry name" value="PKS_ER"/>
    <property type="match status" value="1"/>
</dbReference>
<dbReference type="InterPro" id="IPR014188">
    <property type="entry name" value="Acrylyl-CoA_reductase_AcuI"/>
</dbReference>
<dbReference type="OrthoDB" id="9782155at2"/>
<dbReference type="NCBIfam" id="TIGR02823">
    <property type="entry name" value="oxido_YhdH"/>
    <property type="match status" value="1"/>
</dbReference>
<dbReference type="Proteomes" id="UP000198860">
    <property type="component" value="Unassembled WGS sequence"/>
</dbReference>
<dbReference type="InterPro" id="IPR036291">
    <property type="entry name" value="NAD(P)-bd_dom_sf"/>
</dbReference>
<organism evidence="2 3">
    <name type="scientific">Halobacillus aidingensis</name>
    <dbReference type="NCBI Taxonomy" id="240303"/>
    <lineage>
        <taxon>Bacteria</taxon>
        <taxon>Bacillati</taxon>
        <taxon>Bacillota</taxon>
        <taxon>Bacilli</taxon>
        <taxon>Bacillales</taxon>
        <taxon>Bacillaceae</taxon>
        <taxon>Halobacillus</taxon>
    </lineage>
</organism>
<evidence type="ECO:0000259" key="1">
    <source>
        <dbReference type="SMART" id="SM00829"/>
    </source>
</evidence>
<dbReference type="RefSeq" id="WP_089651675.1">
    <property type="nucleotide sequence ID" value="NZ_FNIZ01000005.1"/>
</dbReference>
<proteinExistence type="predicted"/>
<feature type="domain" description="Enoyl reductase (ER)" evidence="1">
    <location>
        <begin position="18"/>
        <end position="327"/>
    </location>
</feature>
<dbReference type="InterPro" id="IPR051397">
    <property type="entry name" value="Zn-ADH-like_protein"/>
</dbReference>
<dbReference type="EMBL" id="FNIZ01000005">
    <property type="protein sequence ID" value="SDO41957.1"/>
    <property type="molecule type" value="Genomic_DNA"/>
</dbReference>
<dbReference type="SUPFAM" id="SSF50129">
    <property type="entry name" value="GroES-like"/>
    <property type="match status" value="1"/>
</dbReference>
<dbReference type="InterPro" id="IPR013154">
    <property type="entry name" value="ADH-like_N"/>
</dbReference>
<dbReference type="AlphaFoldDB" id="A0A1H0JDY1"/>
<evidence type="ECO:0000313" key="3">
    <source>
        <dbReference type="Proteomes" id="UP000198860"/>
    </source>
</evidence>
<dbReference type="Pfam" id="PF08240">
    <property type="entry name" value="ADH_N"/>
    <property type="match status" value="1"/>
</dbReference>
<dbReference type="PANTHER" id="PTHR43677">
    <property type="entry name" value="SHORT-CHAIN DEHYDROGENASE/REDUCTASE"/>
    <property type="match status" value="1"/>
</dbReference>
<gene>
    <name evidence="2" type="ORF">SAMN05421677_1054</name>
</gene>
<dbReference type="InterPro" id="IPR020843">
    <property type="entry name" value="ER"/>
</dbReference>
<dbReference type="Pfam" id="PF00107">
    <property type="entry name" value="ADH_zinc_N"/>
    <property type="match status" value="1"/>
</dbReference>
<name>A0A1H0JDY1_HALAD</name>
<dbReference type="STRING" id="240303.SAMN05421677_1054"/>
<protein>
    <submittedName>
        <fullName evidence="2">Putative quinone oxidoreductase, YhdH/YhfP family</fullName>
    </submittedName>
</protein>
<sequence>MTSFKAYKVDQSEEGVHGSVQKLSFSDLPSSDVLIKVHYSSINYKDGMVTQPDNPLVKNYPIIPGIDLAGEVVRSSDEKFKEGDYVIATSYEIGVNHHGGYSEYASIPAEWVVPLPEGLTTEEAMIYGTAGFTAALSLHRLEENGLTPEQGPVLVTGASGGVGSIAVAMLAKRGYTVEASTGSPEHEEYLKDLGASKIISREEVYDGKLRSIASGRWAGAVDPVGGEQLASLLGQLKYGGSAAVSGLTGGTKVPTQVYPFILRGISLIGIDSVNCPMNLRKKVWHRMANDLKTKEVFDRIKVVHTLDEVPETLENILQGKTRGRSIVKLMNGW</sequence>
<dbReference type="Gene3D" id="3.40.50.720">
    <property type="entry name" value="NAD(P)-binding Rossmann-like Domain"/>
    <property type="match status" value="1"/>
</dbReference>
<dbReference type="InterPro" id="IPR013149">
    <property type="entry name" value="ADH-like_C"/>
</dbReference>
<dbReference type="SUPFAM" id="SSF51735">
    <property type="entry name" value="NAD(P)-binding Rossmann-fold domains"/>
    <property type="match status" value="1"/>
</dbReference>
<reference evidence="3" key="1">
    <citation type="submission" date="2016-10" db="EMBL/GenBank/DDBJ databases">
        <authorList>
            <person name="Varghese N."/>
            <person name="Submissions S."/>
        </authorList>
    </citation>
    <scope>NUCLEOTIDE SEQUENCE [LARGE SCALE GENOMIC DNA]</scope>
    <source>
        <strain evidence="3">CGMCC 1.3703</strain>
    </source>
</reference>
<keyword evidence="3" id="KW-1185">Reference proteome</keyword>
<dbReference type="Gene3D" id="3.90.180.10">
    <property type="entry name" value="Medium-chain alcohol dehydrogenases, catalytic domain"/>
    <property type="match status" value="1"/>
</dbReference>
<dbReference type="GO" id="GO:0043957">
    <property type="term" value="F:acryloyl-CoA reductase (NADPH) activity"/>
    <property type="evidence" value="ECO:0007669"/>
    <property type="project" value="TreeGrafter"/>
</dbReference>
<dbReference type="InterPro" id="IPR011032">
    <property type="entry name" value="GroES-like_sf"/>
</dbReference>
<accession>A0A1H0JDY1</accession>